<keyword evidence="3" id="KW-1185">Reference proteome</keyword>
<organism evidence="2 3">
    <name type="scientific">Isoptericola halotolerans</name>
    <dbReference type="NCBI Taxonomy" id="300560"/>
    <lineage>
        <taxon>Bacteria</taxon>
        <taxon>Bacillati</taxon>
        <taxon>Actinomycetota</taxon>
        <taxon>Actinomycetes</taxon>
        <taxon>Micrococcales</taxon>
        <taxon>Promicromonosporaceae</taxon>
        <taxon>Isoptericola</taxon>
    </lineage>
</organism>
<reference evidence="2 3" key="1">
    <citation type="submission" date="2018-03" db="EMBL/GenBank/DDBJ databases">
        <title>Comparative analysis of microorganisms from saline springs in Andes Mountain Range, Colombia.</title>
        <authorList>
            <person name="Rubin E."/>
        </authorList>
    </citation>
    <scope>NUCLEOTIDE SEQUENCE [LARGE SCALE GENOMIC DNA]</scope>
    <source>
        <strain evidence="2 3">CG 23</strain>
    </source>
</reference>
<comment type="caution">
    <text evidence="2">The sequence shown here is derived from an EMBL/GenBank/DDBJ whole genome shotgun (WGS) entry which is preliminary data.</text>
</comment>
<feature type="region of interest" description="Disordered" evidence="1">
    <location>
        <begin position="1"/>
        <end position="21"/>
    </location>
</feature>
<gene>
    <name evidence="2" type="ORF">BCL65_101136</name>
</gene>
<evidence type="ECO:0000256" key="1">
    <source>
        <dbReference type="SAM" id="MobiDB-lite"/>
    </source>
</evidence>
<dbReference type="Proteomes" id="UP000239895">
    <property type="component" value="Unassembled WGS sequence"/>
</dbReference>
<proteinExistence type="predicted"/>
<name>A0ABX5EHP6_9MICO</name>
<evidence type="ECO:0008006" key="4">
    <source>
        <dbReference type="Google" id="ProtNLM"/>
    </source>
</evidence>
<sequence>MSAPEGGATAAGGIQVGGPTAAGTDRWHLPVRILARPGPPPGVTAPFLTGLEVVRQVGVVLARQGLEVPPDHHLSMRRVAFRWSGRPPRLPDTGALAATAFAQVHARRRRRGATGAFEASLTLRVGSREIAHGSGAVQCIDPETYPVVRGEAPAPGSAPVRHDASPLDVLQQRGDRLLGRIGWDSDDPAQVDPTLDRVSGHTLVAAALRAAALLRPGRTAVGASMAIDRFVEYTPRPEVYATADGDTVEVSVLQDRLVAARGEIHLGD</sequence>
<evidence type="ECO:0000313" key="3">
    <source>
        <dbReference type="Proteomes" id="UP000239895"/>
    </source>
</evidence>
<protein>
    <recommendedName>
        <fullName evidence="4">A-factor biosynthesis hotdog domain-containing protein</fullName>
    </recommendedName>
</protein>
<dbReference type="RefSeq" id="WP_106264254.1">
    <property type="nucleotide sequence ID" value="NZ_PVTX01000001.1"/>
</dbReference>
<dbReference type="EMBL" id="PVTX01000001">
    <property type="protein sequence ID" value="PRZ09998.1"/>
    <property type="molecule type" value="Genomic_DNA"/>
</dbReference>
<accession>A0ABX5EHP6</accession>
<evidence type="ECO:0000313" key="2">
    <source>
        <dbReference type="EMBL" id="PRZ09998.1"/>
    </source>
</evidence>